<dbReference type="AlphaFoldDB" id="A0A0R0JU12"/>
<reference evidence="3" key="2">
    <citation type="submission" date="2018-02" db="UniProtKB">
        <authorList>
            <consortium name="EnsemblPlants"/>
        </authorList>
    </citation>
    <scope>IDENTIFICATION</scope>
    <source>
        <strain evidence="3">Williams 82</strain>
    </source>
</reference>
<feature type="domain" description="RNase H type-1" evidence="1">
    <location>
        <begin position="4"/>
        <end position="81"/>
    </location>
</feature>
<dbReference type="InterPro" id="IPR002156">
    <property type="entry name" value="RNaseH_domain"/>
</dbReference>
<gene>
    <name evidence="2" type="ORF">GLYMA_05G110300</name>
</gene>
<dbReference type="GO" id="GO:0004523">
    <property type="term" value="F:RNA-DNA hybrid ribonuclease activity"/>
    <property type="evidence" value="ECO:0007669"/>
    <property type="project" value="InterPro"/>
</dbReference>
<proteinExistence type="predicted"/>
<reference evidence="2" key="3">
    <citation type="submission" date="2018-07" db="EMBL/GenBank/DDBJ databases">
        <title>WGS assembly of Glycine max.</title>
        <authorList>
            <person name="Schmutz J."/>
            <person name="Cannon S."/>
            <person name="Schlueter J."/>
            <person name="Ma J."/>
            <person name="Mitros T."/>
            <person name="Nelson W."/>
            <person name="Hyten D."/>
            <person name="Song Q."/>
            <person name="Thelen J."/>
            <person name="Cheng J."/>
            <person name="Xu D."/>
            <person name="Hellsten U."/>
            <person name="May G."/>
            <person name="Yu Y."/>
            <person name="Sakurai T."/>
            <person name="Umezawa T."/>
            <person name="Bhattacharyya M."/>
            <person name="Sandhu D."/>
            <person name="Valliyodan B."/>
            <person name="Lindquist E."/>
            <person name="Peto M."/>
            <person name="Grant D."/>
            <person name="Shu S."/>
            <person name="Goodstein D."/>
            <person name="Barry K."/>
            <person name="Futrell-Griggs M."/>
            <person name="Abernathy B."/>
            <person name="Du J."/>
            <person name="Tian Z."/>
            <person name="Zhu L."/>
            <person name="Gill N."/>
            <person name="Joshi T."/>
            <person name="Libault M."/>
            <person name="Sethuraman A."/>
            <person name="Zhang X."/>
            <person name="Shinozaki K."/>
            <person name="Nguyen H."/>
            <person name="Wing R."/>
            <person name="Cregan P."/>
            <person name="Specht J."/>
            <person name="Grimwood J."/>
            <person name="Rokhsar D."/>
            <person name="Stacey G."/>
            <person name="Shoemaker R."/>
            <person name="Jackson S."/>
        </authorList>
    </citation>
    <scope>NUCLEOTIDE SEQUENCE</scope>
    <source>
        <tissue evidence="2">Callus</tissue>
    </source>
</reference>
<evidence type="ECO:0000313" key="3">
    <source>
        <dbReference type="EnsemblPlants" id="KRH58183"/>
    </source>
</evidence>
<protein>
    <recommendedName>
        <fullName evidence="1">RNase H type-1 domain-containing protein</fullName>
    </recommendedName>
</protein>
<sequence>MACLQDSNGHFISSLSSCFTGILSPLEAEARAHNVALHWLSSRDQRHVIIETDCKQILDIMKARNFQNNEVGDILSCVHKISNLHNYRI</sequence>
<dbReference type="Gramene" id="KRH58183">
    <property type="protein sequence ID" value="KRH58183"/>
    <property type="gene ID" value="GLYMA_05G110300"/>
</dbReference>
<dbReference type="Pfam" id="PF13456">
    <property type="entry name" value="RVT_3"/>
    <property type="match status" value="1"/>
</dbReference>
<accession>A0A0R0JU12</accession>
<dbReference type="InterPro" id="IPR036397">
    <property type="entry name" value="RNaseH_sf"/>
</dbReference>
<dbReference type="CDD" id="cd06222">
    <property type="entry name" value="RNase_H_like"/>
    <property type="match status" value="1"/>
</dbReference>
<evidence type="ECO:0000313" key="4">
    <source>
        <dbReference type="Proteomes" id="UP000008827"/>
    </source>
</evidence>
<reference evidence="2 3" key="1">
    <citation type="journal article" date="2010" name="Nature">
        <title>Genome sequence of the palaeopolyploid soybean.</title>
        <authorList>
            <person name="Schmutz J."/>
            <person name="Cannon S.B."/>
            <person name="Schlueter J."/>
            <person name="Ma J."/>
            <person name="Mitros T."/>
            <person name="Nelson W."/>
            <person name="Hyten D.L."/>
            <person name="Song Q."/>
            <person name="Thelen J.J."/>
            <person name="Cheng J."/>
            <person name="Xu D."/>
            <person name="Hellsten U."/>
            <person name="May G.D."/>
            <person name="Yu Y."/>
            <person name="Sakurai T."/>
            <person name="Umezawa T."/>
            <person name="Bhattacharyya M.K."/>
            <person name="Sandhu D."/>
            <person name="Valliyodan B."/>
            <person name="Lindquist E."/>
            <person name="Peto M."/>
            <person name="Grant D."/>
            <person name="Shu S."/>
            <person name="Goodstein D."/>
            <person name="Barry K."/>
            <person name="Futrell-Griggs M."/>
            <person name="Abernathy B."/>
            <person name="Du J."/>
            <person name="Tian Z."/>
            <person name="Zhu L."/>
            <person name="Gill N."/>
            <person name="Joshi T."/>
            <person name="Libault M."/>
            <person name="Sethuraman A."/>
            <person name="Zhang X.-C."/>
            <person name="Shinozaki K."/>
            <person name="Nguyen H.T."/>
            <person name="Wing R.A."/>
            <person name="Cregan P."/>
            <person name="Specht J."/>
            <person name="Grimwood J."/>
            <person name="Rokhsar D."/>
            <person name="Stacey G."/>
            <person name="Shoemaker R.C."/>
            <person name="Jackson S.A."/>
        </authorList>
    </citation>
    <scope>NUCLEOTIDE SEQUENCE</scope>
    <source>
        <strain evidence="3">cv. Williams 82</strain>
        <tissue evidence="2">Callus</tissue>
    </source>
</reference>
<dbReference type="SMR" id="A0A0R0JU12"/>
<dbReference type="Gene3D" id="3.30.420.10">
    <property type="entry name" value="Ribonuclease H-like superfamily/Ribonuclease H"/>
    <property type="match status" value="1"/>
</dbReference>
<dbReference type="EMBL" id="CM000838">
    <property type="protein sequence ID" value="KRH58183.1"/>
    <property type="molecule type" value="Genomic_DNA"/>
</dbReference>
<evidence type="ECO:0000313" key="2">
    <source>
        <dbReference type="EMBL" id="KRH58183.1"/>
    </source>
</evidence>
<dbReference type="Proteomes" id="UP000008827">
    <property type="component" value="Chromosome 5"/>
</dbReference>
<dbReference type="GO" id="GO:0003676">
    <property type="term" value="F:nucleic acid binding"/>
    <property type="evidence" value="ECO:0007669"/>
    <property type="project" value="InterPro"/>
</dbReference>
<name>A0A0R0JU12_SOYBN</name>
<dbReference type="EnsemblPlants" id="KRH58183">
    <property type="protein sequence ID" value="KRH58183"/>
    <property type="gene ID" value="GLYMA_05G110300"/>
</dbReference>
<dbReference type="InterPro" id="IPR044730">
    <property type="entry name" value="RNase_H-like_dom_plant"/>
</dbReference>
<organism evidence="2">
    <name type="scientific">Glycine max</name>
    <name type="common">Soybean</name>
    <name type="synonym">Glycine hispida</name>
    <dbReference type="NCBI Taxonomy" id="3847"/>
    <lineage>
        <taxon>Eukaryota</taxon>
        <taxon>Viridiplantae</taxon>
        <taxon>Streptophyta</taxon>
        <taxon>Embryophyta</taxon>
        <taxon>Tracheophyta</taxon>
        <taxon>Spermatophyta</taxon>
        <taxon>Magnoliopsida</taxon>
        <taxon>eudicotyledons</taxon>
        <taxon>Gunneridae</taxon>
        <taxon>Pentapetalae</taxon>
        <taxon>rosids</taxon>
        <taxon>fabids</taxon>
        <taxon>Fabales</taxon>
        <taxon>Fabaceae</taxon>
        <taxon>Papilionoideae</taxon>
        <taxon>50 kb inversion clade</taxon>
        <taxon>NPAAA clade</taxon>
        <taxon>indigoferoid/millettioid clade</taxon>
        <taxon>Phaseoleae</taxon>
        <taxon>Glycine</taxon>
        <taxon>Glycine subgen. Soja</taxon>
    </lineage>
</organism>
<keyword evidence="4" id="KW-1185">Reference proteome</keyword>
<dbReference type="InParanoid" id="A0A0R0JU12"/>
<evidence type="ECO:0000259" key="1">
    <source>
        <dbReference type="Pfam" id="PF13456"/>
    </source>
</evidence>